<evidence type="ECO:0000313" key="3">
    <source>
        <dbReference type="Proteomes" id="UP000292385"/>
    </source>
</evidence>
<protein>
    <recommendedName>
        <fullName evidence="4">Tachylectin</fullName>
    </recommendedName>
</protein>
<keyword evidence="1" id="KW-0732">Signal</keyword>
<evidence type="ECO:0008006" key="4">
    <source>
        <dbReference type="Google" id="ProtNLM"/>
    </source>
</evidence>
<dbReference type="RefSeq" id="WP_131461723.1">
    <property type="nucleotide sequence ID" value="NZ_SJJY01000002.1"/>
</dbReference>
<evidence type="ECO:0000256" key="1">
    <source>
        <dbReference type="SAM" id="SignalP"/>
    </source>
</evidence>
<feature type="signal peptide" evidence="1">
    <location>
        <begin position="1"/>
        <end position="26"/>
    </location>
</feature>
<reference evidence="2 3" key="1">
    <citation type="submission" date="2019-02" db="EMBL/GenBank/DDBJ databases">
        <title>Kribbella capetownensis sp. nov. and Kribbella speibonae sp. nov., isolated from soil.</title>
        <authorList>
            <person name="Curtis S.M."/>
            <person name="Norton I."/>
            <person name="Everest G.J."/>
            <person name="Meyers P.R."/>
        </authorList>
    </citation>
    <scope>NUCLEOTIDE SEQUENCE [LARGE SCALE GENOMIC DNA]</scope>
    <source>
        <strain evidence="2 3">SK5</strain>
    </source>
</reference>
<accession>A0ABY2A861</accession>
<sequence length="304" mass="32481">MRRSIAALAGLVLAVPVLTGTSTATAAPAATTCYVQSGGLTAGNDTVDRYVNATSPITVKPAEVMAKNPFGGRPISLSTSWTWDDDFGDETSLDGHVVSGDVLYRSHQWVKKGTGGQVVSSDLTRVGSGWSAFRTLTQSWSLETRGWRMYALRGDGSLYRWNLSPQNNGTVVWHAAGSYPGFSSVKAVALLSRTSTYDTLLATTWGGALYTIHIPLTSPMKPVDKPLRTRTWGSFERLLTARCGNYGTVLLAIDKDLSAGYLYAVGHANGTATVINSLGKVPATFNDQTDFSWGSVVDAPLFGE</sequence>
<dbReference type="Proteomes" id="UP000292385">
    <property type="component" value="Unassembled WGS sequence"/>
</dbReference>
<organism evidence="2 3">
    <name type="scientific">Kribbella speibonae</name>
    <dbReference type="NCBI Taxonomy" id="1572660"/>
    <lineage>
        <taxon>Bacteria</taxon>
        <taxon>Bacillati</taxon>
        <taxon>Actinomycetota</taxon>
        <taxon>Actinomycetes</taxon>
        <taxon>Propionibacteriales</taxon>
        <taxon>Kribbellaceae</taxon>
        <taxon>Kribbella</taxon>
    </lineage>
</organism>
<proteinExistence type="predicted"/>
<name>A0ABY2A861_9ACTN</name>
<evidence type="ECO:0000313" key="2">
    <source>
        <dbReference type="EMBL" id="TCC25262.1"/>
    </source>
</evidence>
<keyword evidence="3" id="KW-1185">Reference proteome</keyword>
<dbReference type="EMBL" id="SJJY01000002">
    <property type="protein sequence ID" value="TCC25262.1"/>
    <property type="molecule type" value="Genomic_DNA"/>
</dbReference>
<feature type="chain" id="PRO_5046210018" description="Tachylectin" evidence="1">
    <location>
        <begin position="27"/>
        <end position="304"/>
    </location>
</feature>
<gene>
    <name evidence="2" type="ORF">E0H58_13935</name>
</gene>
<comment type="caution">
    <text evidence="2">The sequence shown here is derived from an EMBL/GenBank/DDBJ whole genome shotgun (WGS) entry which is preliminary data.</text>
</comment>